<dbReference type="InterPro" id="IPR003682">
    <property type="entry name" value="rRNA_ssu_MeTfrase_G"/>
</dbReference>
<feature type="binding site" evidence="6">
    <location>
        <position position="72"/>
    </location>
    <ligand>
        <name>S-adenosyl-L-methionine</name>
        <dbReference type="ChEBI" id="CHEBI:59789"/>
    </ligand>
</feature>
<sequence>MTDRNSFQSYFGVSRETIARLETYEALLKKWNSAINLVSPRTISDIWSRHFLDSAQIFSLLPENAKSWADIGSGGGFPGMVVAILAAEKRPDLFVTLVESDRRKAAFLMTAAREMSLKLQVVSDRIEAISPLNADVLSARALAPLADLLAFAERHLAATGVCLFPKGARWREELAEAQKTWSFMMESHKSRTDSEAVILKIEGIERV</sequence>
<evidence type="ECO:0000313" key="7">
    <source>
        <dbReference type="EMBL" id="KFI28933.1"/>
    </source>
</evidence>
<evidence type="ECO:0000313" key="8">
    <source>
        <dbReference type="Proteomes" id="UP000028824"/>
    </source>
</evidence>
<reference evidence="7 8" key="1">
    <citation type="submission" date="2014-03" db="EMBL/GenBank/DDBJ databases">
        <title>Genome of Paenirhodobacter enshiensis DW2-9.</title>
        <authorList>
            <person name="Wang D."/>
            <person name="Wang G."/>
        </authorList>
    </citation>
    <scope>NUCLEOTIDE SEQUENCE [LARGE SCALE GENOMIC DNA]</scope>
    <source>
        <strain evidence="7 8">DW2-9</strain>
    </source>
</reference>
<evidence type="ECO:0000256" key="2">
    <source>
        <dbReference type="ARBA" id="ARBA00022552"/>
    </source>
</evidence>
<dbReference type="PANTHER" id="PTHR31760">
    <property type="entry name" value="S-ADENOSYL-L-METHIONINE-DEPENDENT METHYLTRANSFERASES SUPERFAMILY PROTEIN"/>
    <property type="match status" value="1"/>
</dbReference>
<dbReference type="eggNOG" id="COG0357">
    <property type="taxonomic scope" value="Bacteria"/>
</dbReference>
<evidence type="ECO:0000256" key="5">
    <source>
        <dbReference type="ARBA" id="ARBA00022691"/>
    </source>
</evidence>
<dbReference type="PANTHER" id="PTHR31760:SF0">
    <property type="entry name" value="S-ADENOSYL-L-METHIONINE-DEPENDENT METHYLTRANSFERASES SUPERFAMILY PROTEIN"/>
    <property type="match status" value="1"/>
</dbReference>
<keyword evidence="3 6" id="KW-0489">Methyltransferase</keyword>
<dbReference type="Gene3D" id="3.40.50.150">
    <property type="entry name" value="Vaccinia Virus protein VP39"/>
    <property type="match status" value="1"/>
</dbReference>
<proteinExistence type="inferred from homology"/>
<dbReference type="STRING" id="1105367.CG50_12105"/>
<dbReference type="NCBIfam" id="TIGR00138">
    <property type="entry name" value="rsmG_gidB"/>
    <property type="match status" value="1"/>
</dbReference>
<dbReference type="EC" id="2.1.1.170" evidence="6"/>
<keyword evidence="2 6" id="KW-0698">rRNA processing</keyword>
<dbReference type="InterPro" id="IPR029063">
    <property type="entry name" value="SAM-dependent_MTases_sf"/>
</dbReference>
<dbReference type="SUPFAM" id="SSF53335">
    <property type="entry name" value="S-adenosyl-L-methionine-dependent methyltransferases"/>
    <property type="match status" value="1"/>
</dbReference>
<evidence type="ECO:0000256" key="3">
    <source>
        <dbReference type="ARBA" id="ARBA00022603"/>
    </source>
</evidence>
<keyword evidence="1 6" id="KW-0963">Cytoplasm</keyword>
<organism evidence="7 8">
    <name type="scientific">Paenirhodobacter enshiensis</name>
    <dbReference type="NCBI Taxonomy" id="1105367"/>
    <lineage>
        <taxon>Bacteria</taxon>
        <taxon>Pseudomonadati</taxon>
        <taxon>Pseudomonadota</taxon>
        <taxon>Alphaproteobacteria</taxon>
        <taxon>Rhodobacterales</taxon>
        <taxon>Rhodobacter group</taxon>
        <taxon>Paenirhodobacter</taxon>
    </lineage>
</organism>
<dbReference type="EMBL" id="JFZB01000005">
    <property type="protein sequence ID" value="KFI28933.1"/>
    <property type="molecule type" value="Genomic_DNA"/>
</dbReference>
<keyword evidence="8" id="KW-1185">Reference proteome</keyword>
<feature type="binding site" evidence="6">
    <location>
        <position position="77"/>
    </location>
    <ligand>
        <name>S-adenosyl-L-methionine</name>
        <dbReference type="ChEBI" id="CHEBI:59789"/>
    </ligand>
</feature>
<dbReference type="GO" id="GO:0070043">
    <property type="term" value="F:rRNA (guanine-N7-)-methyltransferase activity"/>
    <property type="evidence" value="ECO:0007669"/>
    <property type="project" value="UniProtKB-UniRule"/>
</dbReference>
<dbReference type="HAMAP" id="MF_00074">
    <property type="entry name" value="16SrRNA_methyltr_G"/>
    <property type="match status" value="1"/>
</dbReference>
<name>A0A086Y3T3_9RHOB</name>
<feature type="binding site" evidence="6">
    <location>
        <begin position="126"/>
        <end position="127"/>
    </location>
    <ligand>
        <name>S-adenosyl-L-methionine</name>
        <dbReference type="ChEBI" id="CHEBI:59789"/>
    </ligand>
</feature>
<comment type="subcellular location">
    <subcellularLocation>
        <location evidence="6">Cytoplasm</location>
    </subcellularLocation>
</comment>
<comment type="catalytic activity">
    <reaction evidence="6">
        <text>guanosine(527) in 16S rRNA + S-adenosyl-L-methionine = N(7)-methylguanosine(527) in 16S rRNA + S-adenosyl-L-homocysteine</text>
        <dbReference type="Rhea" id="RHEA:42732"/>
        <dbReference type="Rhea" id="RHEA-COMP:10209"/>
        <dbReference type="Rhea" id="RHEA-COMP:10210"/>
        <dbReference type="ChEBI" id="CHEBI:57856"/>
        <dbReference type="ChEBI" id="CHEBI:59789"/>
        <dbReference type="ChEBI" id="CHEBI:74269"/>
        <dbReference type="ChEBI" id="CHEBI:74480"/>
        <dbReference type="EC" id="2.1.1.170"/>
    </reaction>
</comment>
<comment type="function">
    <text evidence="6">Specifically methylates the N7 position of guanine in position 527 of 16S rRNA.</text>
</comment>
<dbReference type="OrthoDB" id="9808773at2"/>
<comment type="similarity">
    <text evidence="6">Belongs to the methyltransferase superfamily. RNA methyltransferase RsmG family.</text>
</comment>
<dbReference type="GO" id="GO:0005829">
    <property type="term" value="C:cytosol"/>
    <property type="evidence" value="ECO:0007669"/>
    <property type="project" value="TreeGrafter"/>
</dbReference>
<protein>
    <recommendedName>
        <fullName evidence="6">Ribosomal RNA small subunit methyltransferase G</fullName>
        <ecNumber evidence="6">2.1.1.170</ecNumber>
    </recommendedName>
    <alternativeName>
        <fullName evidence="6">16S rRNA 7-methylguanosine methyltransferase</fullName>
        <shortName evidence="6">16S rRNA m7G methyltransferase</shortName>
    </alternativeName>
</protein>
<dbReference type="RefSeq" id="WP_036635431.1">
    <property type="nucleotide sequence ID" value="NZ_CAXYYU010000001.1"/>
</dbReference>
<feature type="binding site" evidence="6">
    <location>
        <position position="140"/>
    </location>
    <ligand>
        <name>S-adenosyl-L-methionine</name>
        <dbReference type="ChEBI" id="CHEBI:59789"/>
    </ligand>
</feature>
<gene>
    <name evidence="6" type="primary">rsmG</name>
    <name evidence="7" type="ORF">CG50_12105</name>
</gene>
<comment type="caution">
    <text evidence="6">Lacks conserved residue(s) required for the propagation of feature annotation.</text>
</comment>
<accession>A0A086Y3T3</accession>
<keyword evidence="5 6" id="KW-0949">S-adenosyl-L-methionine</keyword>
<keyword evidence="4 6" id="KW-0808">Transferase</keyword>
<evidence type="ECO:0000256" key="6">
    <source>
        <dbReference type="HAMAP-Rule" id="MF_00074"/>
    </source>
</evidence>
<evidence type="ECO:0000256" key="4">
    <source>
        <dbReference type="ARBA" id="ARBA00022679"/>
    </source>
</evidence>
<dbReference type="PIRSF" id="PIRSF003078">
    <property type="entry name" value="GidB"/>
    <property type="match status" value="1"/>
</dbReference>
<dbReference type="AlphaFoldDB" id="A0A086Y3T3"/>
<dbReference type="Proteomes" id="UP000028824">
    <property type="component" value="Unassembled WGS sequence"/>
</dbReference>
<comment type="caution">
    <text evidence="7">The sequence shown here is derived from an EMBL/GenBank/DDBJ whole genome shotgun (WGS) entry which is preliminary data.</text>
</comment>
<evidence type="ECO:0000256" key="1">
    <source>
        <dbReference type="ARBA" id="ARBA00022490"/>
    </source>
</evidence>
<dbReference type="Pfam" id="PF02527">
    <property type="entry name" value="GidB"/>
    <property type="match status" value="1"/>
</dbReference>